<organism evidence="3 4">
    <name type="scientific">Vibrio cyclitrophicus ZF270</name>
    <dbReference type="NCBI Taxonomy" id="1136176"/>
    <lineage>
        <taxon>Bacteria</taxon>
        <taxon>Pseudomonadati</taxon>
        <taxon>Pseudomonadota</taxon>
        <taxon>Gammaproteobacteria</taxon>
        <taxon>Vibrionales</taxon>
        <taxon>Vibrionaceae</taxon>
        <taxon>Vibrio</taxon>
    </lineage>
</organism>
<dbReference type="InterPro" id="IPR004380">
    <property type="entry name" value="Asp_race"/>
</dbReference>
<evidence type="ECO:0000256" key="1">
    <source>
        <dbReference type="ARBA" id="ARBA00007847"/>
    </source>
</evidence>
<evidence type="ECO:0000313" key="4">
    <source>
        <dbReference type="Proteomes" id="UP001441914"/>
    </source>
</evidence>
<evidence type="ECO:0000313" key="3">
    <source>
        <dbReference type="EMBL" id="WZS87372.1"/>
    </source>
</evidence>
<keyword evidence="4" id="KW-1185">Reference proteome</keyword>
<dbReference type="InterPro" id="IPR018187">
    <property type="entry name" value="Asp/Glu_racemase_AS_1"/>
</dbReference>
<dbReference type="Proteomes" id="UP001441914">
    <property type="component" value="Chromosome 2"/>
</dbReference>
<protein>
    <submittedName>
        <fullName evidence="3">Aspartate/glutamate racemase family protein</fullName>
    </submittedName>
</protein>
<dbReference type="PANTHER" id="PTHR21198">
    <property type="entry name" value="GLUTAMATE RACEMASE"/>
    <property type="match status" value="1"/>
</dbReference>
<dbReference type="Pfam" id="PF01177">
    <property type="entry name" value="Asp_Glu_race"/>
    <property type="match status" value="1"/>
</dbReference>
<dbReference type="AlphaFoldDB" id="A0AAN0LWS0"/>
<sequence>MKTIGLLGGMSWESTMSYYKSINEGVKANLGGLNSAKICMYSVNFDEIERLQHQGRWSETANILSDAALSVEKGGADFILICTNTMHKVVPEIEEKITIPILHIADTTAQILLEQGVKKVGLLGTAFTMEQDFYKARLVNKFGIGVVIPDESDREQVHNIIYKELCRGEVKEESRDVYRQIIEKLSQQGAEAVILGCTEIALLIQQQHTDVPLLDTTSVHADAAVRLALGN</sequence>
<evidence type="ECO:0000256" key="2">
    <source>
        <dbReference type="ARBA" id="ARBA00023235"/>
    </source>
</evidence>
<dbReference type="Gene3D" id="3.40.50.1860">
    <property type="match status" value="2"/>
</dbReference>
<dbReference type="InterPro" id="IPR015942">
    <property type="entry name" value="Asp/Glu/hydantoin_racemase"/>
</dbReference>
<keyword evidence="2" id="KW-0413">Isomerase</keyword>
<name>A0AAN0LWS0_9VIBR</name>
<accession>A0AAN0LWS0</accession>
<dbReference type="EMBL" id="CP135177">
    <property type="protein sequence ID" value="WZS87372.1"/>
    <property type="molecule type" value="Genomic_DNA"/>
</dbReference>
<dbReference type="SUPFAM" id="SSF53681">
    <property type="entry name" value="Aspartate/glutamate racemase"/>
    <property type="match status" value="2"/>
</dbReference>
<dbReference type="PANTHER" id="PTHR21198:SF7">
    <property type="entry name" value="ASPARTATE-GLUTAMATE RACEMASE FAMILY"/>
    <property type="match status" value="1"/>
</dbReference>
<dbReference type="NCBIfam" id="TIGR00035">
    <property type="entry name" value="asp_race"/>
    <property type="match status" value="1"/>
</dbReference>
<reference evidence="3 4" key="1">
    <citation type="journal article" date="2024" name="Elife">
        <title>Polysaccharide breakdown products drive degradation-dispersal cycles of foraging bacteria through changes in metabolism and motility.</title>
        <authorList>
            <person name="Stubbusch A.K."/>
            <person name="Keegstra J.M."/>
            <person name="Schwartzman J."/>
            <person name="Pontrelli S."/>
            <person name="Clerc E.E."/>
            <person name="Stocker R."/>
            <person name="Magnabosco C."/>
            <person name="Schubert O.T."/>
            <person name="Ackermann M."/>
            <person name="D'Souza G.G."/>
        </authorList>
    </citation>
    <scope>NUCLEOTIDE SEQUENCE [LARGE SCALE GENOMIC DNA]</scope>
    <source>
        <strain evidence="3 4">ZF270</strain>
    </source>
</reference>
<dbReference type="GO" id="GO:0047661">
    <property type="term" value="F:amino-acid racemase activity"/>
    <property type="evidence" value="ECO:0007669"/>
    <property type="project" value="InterPro"/>
</dbReference>
<proteinExistence type="inferred from homology"/>
<dbReference type="GeneID" id="50232226"/>
<dbReference type="RefSeq" id="WP_016789953.1">
    <property type="nucleotide sequence ID" value="NZ_AIDR02000030.1"/>
</dbReference>
<comment type="similarity">
    <text evidence="1">Belongs to the aspartate/glutamate racemases family.</text>
</comment>
<dbReference type="InterPro" id="IPR001920">
    <property type="entry name" value="Asp/Glu_race"/>
</dbReference>
<gene>
    <name evidence="3" type="ORF">QYQ95_19895</name>
</gene>
<dbReference type="PROSITE" id="PS00923">
    <property type="entry name" value="ASP_GLU_RACEMASE_1"/>
    <property type="match status" value="1"/>
</dbReference>